<evidence type="ECO:0000313" key="1">
    <source>
        <dbReference type="EMBL" id="KAH3881964.1"/>
    </source>
</evidence>
<dbReference type="Proteomes" id="UP000828390">
    <property type="component" value="Unassembled WGS sequence"/>
</dbReference>
<keyword evidence="2" id="KW-1185">Reference proteome</keyword>
<organism evidence="1 2">
    <name type="scientific">Dreissena polymorpha</name>
    <name type="common">Zebra mussel</name>
    <name type="synonym">Mytilus polymorpha</name>
    <dbReference type="NCBI Taxonomy" id="45954"/>
    <lineage>
        <taxon>Eukaryota</taxon>
        <taxon>Metazoa</taxon>
        <taxon>Spiralia</taxon>
        <taxon>Lophotrochozoa</taxon>
        <taxon>Mollusca</taxon>
        <taxon>Bivalvia</taxon>
        <taxon>Autobranchia</taxon>
        <taxon>Heteroconchia</taxon>
        <taxon>Euheterodonta</taxon>
        <taxon>Imparidentia</taxon>
        <taxon>Neoheterodontei</taxon>
        <taxon>Myida</taxon>
        <taxon>Dreissenoidea</taxon>
        <taxon>Dreissenidae</taxon>
        <taxon>Dreissena</taxon>
    </lineage>
</organism>
<dbReference type="EMBL" id="JAIWYP010000001">
    <property type="protein sequence ID" value="KAH3881964.1"/>
    <property type="molecule type" value="Genomic_DNA"/>
</dbReference>
<evidence type="ECO:0000313" key="2">
    <source>
        <dbReference type="Proteomes" id="UP000828390"/>
    </source>
</evidence>
<comment type="caution">
    <text evidence="1">The sequence shown here is derived from an EMBL/GenBank/DDBJ whole genome shotgun (WGS) entry which is preliminary data.</text>
</comment>
<proteinExistence type="predicted"/>
<reference evidence="1" key="2">
    <citation type="submission" date="2020-11" db="EMBL/GenBank/DDBJ databases">
        <authorList>
            <person name="McCartney M.A."/>
            <person name="Auch B."/>
            <person name="Kono T."/>
            <person name="Mallez S."/>
            <person name="Becker A."/>
            <person name="Gohl D.M."/>
            <person name="Silverstein K.A.T."/>
            <person name="Koren S."/>
            <person name="Bechman K.B."/>
            <person name="Herman A."/>
            <person name="Abrahante J.E."/>
            <person name="Garbe J."/>
        </authorList>
    </citation>
    <scope>NUCLEOTIDE SEQUENCE</scope>
    <source>
        <strain evidence="1">Duluth1</strain>
        <tissue evidence="1">Whole animal</tissue>
    </source>
</reference>
<reference evidence="1" key="1">
    <citation type="journal article" date="2019" name="bioRxiv">
        <title>The Genome of the Zebra Mussel, Dreissena polymorpha: A Resource for Invasive Species Research.</title>
        <authorList>
            <person name="McCartney M.A."/>
            <person name="Auch B."/>
            <person name="Kono T."/>
            <person name="Mallez S."/>
            <person name="Zhang Y."/>
            <person name="Obille A."/>
            <person name="Becker A."/>
            <person name="Abrahante J.E."/>
            <person name="Garbe J."/>
            <person name="Badalamenti J.P."/>
            <person name="Herman A."/>
            <person name="Mangelson H."/>
            <person name="Liachko I."/>
            <person name="Sullivan S."/>
            <person name="Sone E.D."/>
            <person name="Koren S."/>
            <person name="Silverstein K.A.T."/>
            <person name="Beckman K.B."/>
            <person name="Gohl D.M."/>
        </authorList>
    </citation>
    <scope>NUCLEOTIDE SEQUENCE</scope>
    <source>
        <strain evidence="1">Duluth1</strain>
        <tissue evidence="1">Whole animal</tissue>
    </source>
</reference>
<sequence length="112" mass="12968">MSDFPNFNIDLEWLNEYENKQVILNVTEVDPNIMSEFNIDSSSFDDDMEEPSSNEIIQKPPAEEQILVSNELKENDHKSKEIKGFVPISLGDIDKYKAQQKKQKQSESMTQI</sequence>
<accession>A0A9D4MUF1</accession>
<gene>
    <name evidence="1" type="ORF">DPMN_005892</name>
</gene>
<protein>
    <submittedName>
        <fullName evidence="1">Uncharacterized protein</fullName>
    </submittedName>
</protein>
<dbReference type="AlphaFoldDB" id="A0A9D4MUF1"/>
<name>A0A9D4MUF1_DREPO</name>